<comment type="similarity">
    <text evidence="2">Belongs to the binding-protein-dependent transport system permease family. FecCD subfamily.</text>
</comment>
<evidence type="ECO:0000256" key="5">
    <source>
        <dbReference type="ARBA" id="ARBA00022692"/>
    </source>
</evidence>
<feature type="transmembrane region" description="Helical" evidence="8">
    <location>
        <begin position="246"/>
        <end position="272"/>
    </location>
</feature>
<feature type="transmembrane region" description="Helical" evidence="8">
    <location>
        <begin position="122"/>
        <end position="145"/>
    </location>
</feature>
<sequence>MKKAMSPDARRASGVFTLFVLISIAAILISLNTGTLPIPPLKVIQTFFGYGDFTSTTVLFDYRLPRILITMLAGIGLGISGSILQGLSRNPLADPGILGLHAGAAFGLIVYVTYFHSLNEKASLFIPLFTFGGGVAAAFFIVLLAHDKFKGIMPIRLILVGIAISAGFGAVTLFLSLRLNEDTYLFASRWLVGNVWGRDWIHVVSLLPWIFILGPYAWLQSKTLNVLSLGDSVATGLGAAVQKRRLLLLGTAVGLSCASVSVAGSIGFLGLVAPHLARRLVGPMYQYFLPLSGLIGLVILVLADTIGRAVFAPNSIPAGVVVAAIGAPYFLYLLARTK</sequence>
<evidence type="ECO:0000256" key="4">
    <source>
        <dbReference type="ARBA" id="ARBA00022475"/>
    </source>
</evidence>
<evidence type="ECO:0000313" key="9">
    <source>
        <dbReference type="EMBL" id="MDN4527234.1"/>
    </source>
</evidence>
<keyword evidence="7 8" id="KW-0472">Membrane</keyword>
<feature type="transmembrane region" description="Helical" evidence="8">
    <location>
        <begin position="284"/>
        <end position="303"/>
    </location>
</feature>
<feature type="transmembrane region" description="Helical" evidence="8">
    <location>
        <begin position="12"/>
        <end position="31"/>
    </location>
</feature>
<dbReference type="EMBL" id="JAUHTR010000019">
    <property type="protein sequence ID" value="MDN4527234.1"/>
    <property type="molecule type" value="Genomic_DNA"/>
</dbReference>
<accession>A0ABT8I2H3</accession>
<comment type="caution">
    <text evidence="9">The sequence shown here is derived from an EMBL/GenBank/DDBJ whole genome shotgun (WGS) entry which is preliminary data.</text>
</comment>
<dbReference type="Proteomes" id="UP001172721">
    <property type="component" value="Unassembled WGS sequence"/>
</dbReference>
<reference evidence="9" key="1">
    <citation type="submission" date="2023-07" db="EMBL/GenBank/DDBJ databases">
        <title>Fictibacillus sp. isolated from freshwater pond.</title>
        <authorList>
            <person name="Kirdat K."/>
            <person name="Bhat A."/>
            <person name="Mourya A."/>
            <person name="Yadav A."/>
        </authorList>
    </citation>
    <scope>NUCLEOTIDE SEQUENCE</scope>
    <source>
        <strain evidence="9">NE201</strain>
    </source>
</reference>
<feature type="transmembrane region" description="Helical" evidence="8">
    <location>
        <begin position="200"/>
        <end position="219"/>
    </location>
</feature>
<proteinExistence type="inferred from homology"/>
<dbReference type="InterPro" id="IPR037294">
    <property type="entry name" value="ABC_BtuC-like"/>
</dbReference>
<dbReference type="Pfam" id="PF01032">
    <property type="entry name" value="FecCD"/>
    <property type="match status" value="1"/>
</dbReference>
<dbReference type="Gene3D" id="1.10.3470.10">
    <property type="entry name" value="ABC transporter involved in vitamin B12 uptake, BtuC"/>
    <property type="match status" value="1"/>
</dbReference>
<keyword evidence="6 8" id="KW-1133">Transmembrane helix</keyword>
<evidence type="ECO:0000256" key="3">
    <source>
        <dbReference type="ARBA" id="ARBA00022448"/>
    </source>
</evidence>
<dbReference type="SUPFAM" id="SSF81345">
    <property type="entry name" value="ABC transporter involved in vitamin B12 uptake, BtuC"/>
    <property type="match status" value="1"/>
</dbReference>
<keyword evidence="3" id="KW-0813">Transport</keyword>
<keyword evidence="5 8" id="KW-0812">Transmembrane</keyword>
<evidence type="ECO:0000256" key="1">
    <source>
        <dbReference type="ARBA" id="ARBA00004651"/>
    </source>
</evidence>
<dbReference type="PANTHER" id="PTHR30472:SF64">
    <property type="entry name" value="IRON(3+)-HYDROXAMATE IMPORT SYSTEM PERMEASE PROTEIN FHUG"/>
    <property type="match status" value="1"/>
</dbReference>
<evidence type="ECO:0000256" key="2">
    <source>
        <dbReference type="ARBA" id="ARBA00007935"/>
    </source>
</evidence>
<feature type="transmembrane region" description="Helical" evidence="8">
    <location>
        <begin position="315"/>
        <end position="335"/>
    </location>
</feature>
<evidence type="ECO:0000256" key="7">
    <source>
        <dbReference type="ARBA" id="ARBA00023136"/>
    </source>
</evidence>
<evidence type="ECO:0000256" key="6">
    <source>
        <dbReference type="ARBA" id="ARBA00022989"/>
    </source>
</evidence>
<dbReference type="CDD" id="cd06550">
    <property type="entry name" value="TM_ABC_iron-siderophores_like"/>
    <property type="match status" value="1"/>
</dbReference>
<protein>
    <submittedName>
        <fullName evidence="9">Iron ABC transporter permease</fullName>
    </submittedName>
</protein>
<name>A0ABT8I2H3_9BACL</name>
<evidence type="ECO:0000313" key="10">
    <source>
        <dbReference type="Proteomes" id="UP001172721"/>
    </source>
</evidence>
<comment type="subcellular location">
    <subcellularLocation>
        <location evidence="1">Cell membrane</location>
        <topology evidence="1">Multi-pass membrane protein</topology>
    </subcellularLocation>
</comment>
<dbReference type="PANTHER" id="PTHR30472">
    <property type="entry name" value="FERRIC ENTEROBACTIN TRANSPORT SYSTEM PERMEASE PROTEIN"/>
    <property type="match status" value="1"/>
</dbReference>
<feature type="transmembrane region" description="Helical" evidence="8">
    <location>
        <begin position="157"/>
        <end position="180"/>
    </location>
</feature>
<organism evidence="9 10">
    <name type="scientific">Fictibacillus fluitans</name>
    <dbReference type="NCBI Taxonomy" id="3058422"/>
    <lineage>
        <taxon>Bacteria</taxon>
        <taxon>Bacillati</taxon>
        <taxon>Bacillota</taxon>
        <taxon>Bacilli</taxon>
        <taxon>Bacillales</taxon>
        <taxon>Fictibacillaceae</taxon>
        <taxon>Fictibacillus</taxon>
    </lineage>
</organism>
<dbReference type="RefSeq" id="WP_301168226.1">
    <property type="nucleotide sequence ID" value="NZ_JAUHTR010000019.1"/>
</dbReference>
<feature type="transmembrane region" description="Helical" evidence="8">
    <location>
        <begin position="96"/>
        <end position="116"/>
    </location>
</feature>
<evidence type="ECO:0000256" key="8">
    <source>
        <dbReference type="SAM" id="Phobius"/>
    </source>
</evidence>
<keyword evidence="10" id="KW-1185">Reference proteome</keyword>
<feature type="transmembrane region" description="Helical" evidence="8">
    <location>
        <begin position="64"/>
        <end position="84"/>
    </location>
</feature>
<dbReference type="InterPro" id="IPR000522">
    <property type="entry name" value="ABC_transptr_permease_BtuC"/>
</dbReference>
<gene>
    <name evidence="9" type="ORF">QYB97_22335</name>
</gene>
<keyword evidence="4" id="KW-1003">Cell membrane</keyword>